<feature type="modified residue" description="4-aspartylphosphate" evidence="6 8">
    <location>
        <position position="53"/>
    </location>
</feature>
<feature type="active site" evidence="6 7">
    <location>
        <position position="159"/>
    </location>
</feature>
<accession>A0A5E4RY48</accession>
<dbReference type="RefSeq" id="WP_150682691.1">
    <property type="nucleotide sequence ID" value="NZ_CABPSI010000001.1"/>
</dbReference>
<dbReference type="InterPro" id="IPR001789">
    <property type="entry name" value="Sig_transdc_resp-reg_receiver"/>
</dbReference>
<dbReference type="CDD" id="cd17541">
    <property type="entry name" value="REC_CheB-like"/>
    <property type="match status" value="1"/>
</dbReference>
<dbReference type="PROSITE" id="PS50110">
    <property type="entry name" value="RESPONSE_REGULATORY"/>
    <property type="match status" value="1"/>
</dbReference>
<dbReference type="HAMAP" id="MF_00099">
    <property type="entry name" value="CheB_chemtxs"/>
    <property type="match status" value="1"/>
</dbReference>
<comment type="domain">
    <text evidence="6">Contains a C-terminal catalytic domain, and an N-terminal region which modulates catalytic activity.</text>
</comment>
<dbReference type="GO" id="GO:0006935">
    <property type="term" value="P:chemotaxis"/>
    <property type="evidence" value="ECO:0007669"/>
    <property type="project" value="UniProtKB-UniRule"/>
</dbReference>
<dbReference type="AlphaFoldDB" id="A0A5E4RY48"/>
<comment type="function">
    <text evidence="6">Involved in chemotaxis. Part of a chemotaxis signal transduction system that modulates chemotaxis in response to various stimuli. Catalyzes the demethylation of specific methylglutamate residues introduced into the chemoreceptors (methyl-accepting chemotaxis proteins or MCP) by CheR. Also mediates the irreversible deamidation of specific glutamine residues to glutamic acid.</text>
</comment>
<name>A0A5E4RY48_9BURK</name>
<feature type="domain" description="Response regulatory" evidence="9">
    <location>
        <begin position="2"/>
        <end position="119"/>
    </location>
</feature>
<dbReference type="NCBIfam" id="NF009206">
    <property type="entry name" value="PRK12555.1"/>
    <property type="match status" value="1"/>
</dbReference>
<protein>
    <recommendedName>
        <fullName evidence="6">Protein-glutamate methylesterase/protein-glutamine glutaminase</fullName>
        <ecNumber evidence="6">3.1.1.61</ecNumber>
        <ecNumber evidence="6">3.5.1.44</ecNumber>
    </recommendedName>
</protein>
<evidence type="ECO:0000256" key="6">
    <source>
        <dbReference type="HAMAP-Rule" id="MF_00099"/>
    </source>
</evidence>
<evidence type="ECO:0000256" key="2">
    <source>
        <dbReference type="ARBA" id="ARBA00022500"/>
    </source>
</evidence>
<dbReference type="PIRSF" id="PIRSF000876">
    <property type="entry name" value="RR_chemtxs_CheB"/>
    <property type="match status" value="1"/>
</dbReference>
<comment type="similarity">
    <text evidence="6">Belongs to the CheB family.</text>
</comment>
<dbReference type="Pfam" id="PF01339">
    <property type="entry name" value="CheB_methylest"/>
    <property type="match status" value="1"/>
</dbReference>
<evidence type="ECO:0000259" key="10">
    <source>
        <dbReference type="PROSITE" id="PS50122"/>
    </source>
</evidence>
<keyword evidence="3 6" id="KW-0597">Phosphoprotein</keyword>
<dbReference type="InterPro" id="IPR000673">
    <property type="entry name" value="Sig_transdc_resp-reg_Me-estase"/>
</dbReference>
<dbReference type="SUPFAM" id="SSF52172">
    <property type="entry name" value="CheY-like"/>
    <property type="match status" value="1"/>
</dbReference>
<comment type="catalytic activity">
    <reaction evidence="5 6">
        <text>[protein]-L-glutamate 5-O-methyl ester + H2O = L-glutamyl-[protein] + methanol + H(+)</text>
        <dbReference type="Rhea" id="RHEA:23236"/>
        <dbReference type="Rhea" id="RHEA-COMP:10208"/>
        <dbReference type="Rhea" id="RHEA-COMP:10311"/>
        <dbReference type="ChEBI" id="CHEBI:15377"/>
        <dbReference type="ChEBI" id="CHEBI:15378"/>
        <dbReference type="ChEBI" id="CHEBI:17790"/>
        <dbReference type="ChEBI" id="CHEBI:29973"/>
        <dbReference type="ChEBI" id="CHEBI:82795"/>
        <dbReference type="EC" id="3.1.1.61"/>
    </reaction>
</comment>
<dbReference type="Proteomes" id="UP000333828">
    <property type="component" value="Unassembled WGS sequence"/>
</dbReference>
<evidence type="ECO:0000256" key="7">
    <source>
        <dbReference type="PROSITE-ProRule" id="PRU00050"/>
    </source>
</evidence>
<comment type="subcellular location">
    <subcellularLocation>
        <location evidence="6">Cytoplasm</location>
    </subcellularLocation>
</comment>
<organism evidence="11 12">
    <name type="scientific">Pandoraea iniqua</name>
    <dbReference type="NCBI Taxonomy" id="2508288"/>
    <lineage>
        <taxon>Bacteria</taxon>
        <taxon>Pseudomonadati</taxon>
        <taxon>Pseudomonadota</taxon>
        <taxon>Betaproteobacteria</taxon>
        <taxon>Burkholderiales</taxon>
        <taxon>Burkholderiaceae</taxon>
        <taxon>Pandoraea</taxon>
    </lineage>
</organism>
<dbReference type="NCBIfam" id="NF001965">
    <property type="entry name" value="PRK00742.1"/>
    <property type="match status" value="1"/>
</dbReference>
<evidence type="ECO:0000256" key="5">
    <source>
        <dbReference type="ARBA" id="ARBA00048267"/>
    </source>
</evidence>
<dbReference type="InterPro" id="IPR035909">
    <property type="entry name" value="CheB_C"/>
</dbReference>
<comment type="catalytic activity">
    <reaction evidence="6">
        <text>L-glutaminyl-[protein] + H2O = L-glutamyl-[protein] + NH4(+)</text>
        <dbReference type="Rhea" id="RHEA:16441"/>
        <dbReference type="Rhea" id="RHEA-COMP:10207"/>
        <dbReference type="Rhea" id="RHEA-COMP:10208"/>
        <dbReference type="ChEBI" id="CHEBI:15377"/>
        <dbReference type="ChEBI" id="CHEBI:28938"/>
        <dbReference type="ChEBI" id="CHEBI:29973"/>
        <dbReference type="ChEBI" id="CHEBI:30011"/>
        <dbReference type="EC" id="3.5.1.44"/>
    </reaction>
</comment>
<dbReference type="Gene3D" id="3.40.50.180">
    <property type="entry name" value="Methylesterase CheB, C-terminal domain"/>
    <property type="match status" value="1"/>
</dbReference>
<dbReference type="PANTHER" id="PTHR42872">
    <property type="entry name" value="PROTEIN-GLUTAMATE METHYLESTERASE/PROTEIN-GLUTAMINE GLUTAMINASE"/>
    <property type="match status" value="1"/>
</dbReference>
<feature type="domain" description="CheB-type methylesterase" evidence="10">
    <location>
        <begin position="145"/>
        <end position="337"/>
    </location>
</feature>
<dbReference type="InterPro" id="IPR008248">
    <property type="entry name" value="CheB-like"/>
</dbReference>
<dbReference type="CDD" id="cd16432">
    <property type="entry name" value="CheB_Rec"/>
    <property type="match status" value="1"/>
</dbReference>
<dbReference type="GO" id="GO:0050568">
    <property type="term" value="F:protein-glutamine glutaminase activity"/>
    <property type="evidence" value="ECO:0007669"/>
    <property type="project" value="UniProtKB-UniRule"/>
</dbReference>
<evidence type="ECO:0000259" key="9">
    <source>
        <dbReference type="PROSITE" id="PS50110"/>
    </source>
</evidence>
<dbReference type="GO" id="GO:0008984">
    <property type="term" value="F:protein-glutamate methylesterase activity"/>
    <property type="evidence" value="ECO:0007669"/>
    <property type="project" value="UniProtKB-UniRule"/>
</dbReference>
<dbReference type="GO" id="GO:0000156">
    <property type="term" value="F:phosphorelay response regulator activity"/>
    <property type="evidence" value="ECO:0007669"/>
    <property type="project" value="InterPro"/>
</dbReference>
<keyword evidence="1 6" id="KW-0963">Cytoplasm</keyword>
<evidence type="ECO:0000313" key="11">
    <source>
        <dbReference type="EMBL" id="VVD67364.1"/>
    </source>
</evidence>
<evidence type="ECO:0000313" key="12">
    <source>
        <dbReference type="Proteomes" id="UP000333828"/>
    </source>
</evidence>
<dbReference type="PROSITE" id="PS50122">
    <property type="entry name" value="CHEB"/>
    <property type="match status" value="1"/>
</dbReference>
<keyword evidence="2 6" id="KW-0145">Chemotaxis</keyword>
<sequence length="337" mass="34578">MKIGIVNDSVIAVEALRRTLAQRPGLEVAWVAYDGAQAVSMCAPVPPDLVLMDLVMPVMDGVAATREIMRRTPCPILIVTSDVGHHASLVFDAMGAGAVDAVDTPVLGGSDLARPASSLLSKIYAVAAQQAEANAVVPVAPVAPPLTPRTDALIAIGASAGGPAALATLLGRLPANFAAGVIVVQHVDDAFAPGMAAWLDQQTPLTVRLAQAGDRPVAGEVLLAGGNRHLRLDASGRCAYSDEPKSAVYRPSIDVFLQSVAECWRARAVGVLLTGMGRDGAAGLGAMRTRGFITIAQDRATSAVYGMPKAAAEAGAASEILPLTTIAPQLITLFGTV</sequence>
<evidence type="ECO:0000256" key="1">
    <source>
        <dbReference type="ARBA" id="ARBA00022490"/>
    </source>
</evidence>
<reference evidence="11 12" key="1">
    <citation type="submission" date="2019-08" db="EMBL/GenBank/DDBJ databases">
        <authorList>
            <person name="Peeters C."/>
        </authorList>
    </citation>
    <scope>NUCLEOTIDE SEQUENCE [LARGE SCALE GENOMIC DNA]</scope>
    <source>
        <strain evidence="11 12">LMG 31115</strain>
    </source>
</reference>
<dbReference type="SUPFAM" id="SSF52738">
    <property type="entry name" value="Methylesterase CheB, C-terminal domain"/>
    <property type="match status" value="1"/>
</dbReference>
<keyword evidence="12" id="KW-1185">Reference proteome</keyword>
<evidence type="ECO:0000256" key="3">
    <source>
        <dbReference type="ARBA" id="ARBA00022553"/>
    </source>
</evidence>
<comment type="PTM">
    <text evidence="6">Phosphorylated by CheA. Phosphorylation of the N-terminal regulatory domain activates the methylesterase activity.</text>
</comment>
<gene>
    <name evidence="6" type="primary">cheB</name>
    <name evidence="11" type="ORF">PIN31115_00413</name>
</gene>
<feature type="active site" evidence="6 7">
    <location>
        <position position="279"/>
    </location>
</feature>
<dbReference type="EC" id="3.1.1.61" evidence="6"/>
<evidence type="ECO:0000256" key="8">
    <source>
        <dbReference type="PROSITE-ProRule" id="PRU00169"/>
    </source>
</evidence>
<evidence type="ECO:0000256" key="4">
    <source>
        <dbReference type="ARBA" id="ARBA00022801"/>
    </source>
</evidence>
<dbReference type="PANTHER" id="PTHR42872:SF6">
    <property type="entry name" value="PROTEIN-GLUTAMATE METHYLESTERASE_PROTEIN-GLUTAMINE GLUTAMINASE"/>
    <property type="match status" value="1"/>
</dbReference>
<proteinExistence type="inferred from homology"/>
<dbReference type="Gene3D" id="3.40.50.2300">
    <property type="match status" value="1"/>
</dbReference>
<dbReference type="EMBL" id="CABPSI010000001">
    <property type="protein sequence ID" value="VVD67364.1"/>
    <property type="molecule type" value="Genomic_DNA"/>
</dbReference>
<dbReference type="SMART" id="SM00448">
    <property type="entry name" value="REC"/>
    <property type="match status" value="1"/>
</dbReference>
<feature type="active site" evidence="6 7">
    <location>
        <position position="186"/>
    </location>
</feature>
<dbReference type="GO" id="GO:0005737">
    <property type="term" value="C:cytoplasm"/>
    <property type="evidence" value="ECO:0007669"/>
    <property type="project" value="UniProtKB-SubCell"/>
</dbReference>
<keyword evidence="4 6" id="KW-0378">Hydrolase</keyword>
<dbReference type="EC" id="3.5.1.44" evidence="6"/>
<dbReference type="Pfam" id="PF00072">
    <property type="entry name" value="Response_reg"/>
    <property type="match status" value="1"/>
</dbReference>
<dbReference type="InterPro" id="IPR011006">
    <property type="entry name" value="CheY-like_superfamily"/>
</dbReference>